<organism evidence="1">
    <name type="scientific">Tetraselmis sp. GSL018</name>
    <dbReference type="NCBI Taxonomy" id="582737"/>
    <lineage>
        <taxon>Eukaryota</taxon>
        <taxon>Viridiplantae</taxon>
        <taxon>Chlorophyta</taxon>
        <taxon>core chlorophytes</taxon>
        <taxon>Chlorodendrophyceae</taxon>
        <taxon>Chlorodendrales</taxon>
        <taxon>Chlorodendraceae</taxon>
        <taxon>Tetraselmis</taxon>
    </lineage>
</organism>
<dbReference type="AlphaFoldDB" id="A0A061RVX7"/>
<proteinExistence type="predicted"/>
<gene>
    <name evidence="1" type="ORF">TSPGSL018_24809</name>
</gene>
<reference evidence="1" key="1">
    <citation type="submission" date="2014-05" db="EMBL/GenBank/DDBJ databases">
        <title>The transcriptome of the halophilic microalga Tetraselmis sp. GSL018 isolated from the Great Salt Lake, Utah.</title>
        <authorList>
            <person name="Jinkerson R.E."/>
            <person name="D'Adamo S."/>
            <person name="Posewitz M.C."/>
        </authorList>
    </citation>
    <scope>NUCLEOTIDE SEQUENCE</scope>
    <source>
        <strain evidence="1">GSL018</strain>
    </source>
</reference>
<accession>A0A061RVX7</accession>
<sequence>LRCSPPGPMRFGRSARRDSLAGVVPLPILPAFGLRVGAETSPQPPHPFLAQKSKHNQLFSVVGGLGTAQPSAVWEGGGKAHRRPFRP</sequence>
<evidence type="ECO:0000313" key="1">
    <source>
        <dbReference type="EMBL" id="JAC74855.1"/>
    </source>
</evidence>
<protein>
    <submittedName>
        <fullName evidence="1">Uncharacterized protein</fullName>
    </submittedName>
</protein>
<dbReference type="EMBL" id="GBEZ01010871">
    <property type="protein sequence ID" value="JAC74855.1"/>
    <property type="molecule type" value="Transcribed_RNA"/>
</dbReference>
<name>A0A061RVX7_9CHLO</name>
<feature type="non-terminal residue" evidence="1">
    <location>
        <position position="1"/>
    </location>
</feature>